<dbReference type="Pfam" id="PF25608">
    <property type="entry name" value="NAL1_N"/>
    <property type="match status" value="1"/>
</dbReference>
<sequence>MKVIYVNEGGIINSNEKDILQEKMISNICKNEYKFFLNKSNVIGVALGYKMVKGFYTKEKCITVFVTKKVSCNELTDSEKIPSCYKGFQTDVKECGMPICDSLTERVRPLLNGYSIGNILVNAYGTSGCLVKDKYLYILSSNHVFALNNDAPIGSTILQPAVEDGGKIQKNVIGHLSRYIPISFIKGSIEPENIVDCALCKVINRSFVLSDIAFIGKPKGVALPRLNENVTKVGRTTERTTGKVNYLSATFKVDCSRHSTRMALFKNQIVTTRIGQGGDSGSLLLNENNYALGLYMGSSRYLTIFNPIQEVLDSLKVKLVTD</sequence>
<reference evidence="2 3" key="1">
    <citation type="submission" date="2009-10" db="EMBL/GenBank/DDBJ databases">
        <authorList>
            <person name="Shrivastava S."/>
            <person name="Brinkac L.B."/>
            <person name="Brown J.L."/>
            <person name="Bruce D.B."/>
            <person name="Detter C."/>
            <person name="Green L.D."/>
            <person name="Munk C.A."/>
            <person name="Rogers Y.C."/>
            <person name="Tapia R."/>
            <person name="Saunders E.S."/>
            <person name="Sims D.R."/>
            <person name="Smith L.A."/>
            <person name="Smith T.J."/>
            <person name="Sutton G."/>
            <person name="Brettin T."/>
        </authorList>
    </citation>
    <scope>NUCLEOTIDE SEQUENCE [LARGE SCALE GENOMIC DNA]</scope>
    <source>
        <strain evidence="3">D str. 1873</strain>
    </source>
</reference>
<evidence type="ECO:0000313" key="3">
    <source>
        <dbReference type="Proteomes" id="UP000006160"/>
    </source>
</evidence>
<dbReference type="SUPFAM" id="SSF50494">
    <property type="entry name" value="Trypsin-like serine proteases"/>
    <property type="match status" value="1"/>
</dbReference>
<dbReference type="Proteomes" id="UP000006160">
    <property type="component" value="Unassembled WGS sequence"/>
</dbReference>
<dbReference type="AlphaFoldDB" id="A0A9P2G8B5"/>
<dbReference type="InterPro" id="IPR009003">
    <property type="entry name" value="Peptidase_S1_PA"/>
</dbReference>
<accession>A0A9P2G8B5</accession>
<comment type="caution">
    <text evidence="2">The sequence shown here is derived from an EMBL/GenBank/DDBJ whole genome shotgun (WGS) entry which is preliminary data.</text>
</comment>
<evidence type="ECO:0000259" key="1">
    <source>
        <dbReference type="Pfam" id="PF25608"/>
    </source>
</evidence>
<dbReference type="Gene3D" id="2.40.10.10">
    <property type="entry name" value="Trypsin-like serine proteases"/>
    <property type="match status" value="1"/>
</dbReference>
<organism evidence="2 3">
    <name type="scientific">Clostridium botulinum D str. 1873</name>
    <dbReference type="NCBI Taxonomy" id="592027"/>
    <lineage>
        <taxon>Bacteria</taxon>
        <taxon>Bacillati</taxon>
        <taxon>Bacillota</taxon>
        <taxon>Clostridia</taxon>
        <taxon>Eubacteriales</taxon>
        <taxon>Clostridiaceae</taxon>
        <taxon>Clostridium</taxon>
    </lineage>
</organism>
<dbReference type="EMBL" id="ACSJ01000007">
    <property type="protein sequence ID" value="EES91784.1"/>
    <property type="molecule type" value="Genomic_DNA"/>
</dbReference>
<gene>
    <name evidence="2" type="ORF">CLG_B0737</name>
</gene>
<protein>
    <recommendedName>
        <fullName evidence="1">Nal1 N-terminal domain-containing protein</fullName>
    </recommendedName>
</protein>
<name>A0A9P2G8B5_CLOBO</name>
<evidence type="ECO:0000313" key="2">
    <source>
        <dbReference type="EMBL" id="EES91784.1"/>
    </source>
</evidence>
<proteinExistence type="predicted"/>
<feature type="domain" description="Nal1 N-terminal" evidence="1">
    <location>
        <begin position="41"/>
        <end position="88"/>
    </location>
</feature>
<dbReference type="InterPro" id="IPR057905">
    <property type="entry name" value="Nal1_N"/>
</dbReference>
<dbReference type="InterPro" id="IPR043504">
    <property type="entry name" value="Peptidase_S1_PA_chymotrypsin"/>
</dbReference>